<dbReference type="Proteomes" id="UP001236369">
    <property type="component" value="Unassembled WGS sequence"/>
</dbReference>
<evidence type="ECO:0000313" key="4">
    <source>
        <dbReference type="Proteomes" id="UP001236369"/>
    </source>
</evidence>
<accession>A0ABU0HMT6</accession>
<keyword evidence="4" id="KW-1185">Reference proteome</keyword>
<dbReference type="InterPro" id="IPR002822">
    <property type="entry name" value="Ni_insertion"/>
</dbReference>
<feature type="compositionally biased region" description="Basic and acidic residues" evidence="2">
    <location>
        <begin position="108"/>
        <end position="119"/>
    </location>
</feature>
<dbReference type="EMBL" id="JAUSVV010000004">
    <property type="protein sequence ID" value="MDQ0442799.1"/>
    <property type="molecule type" value="Genomic_DNA"/>
</dbReference>
<reference evidence="3 4" key="1">
    <citation type="submission" date="2023-07" db="EMBL/GenBank/DDBJ databases">
        <title>Genomic Encyclopedia of Type Strains, Phase IV (KMG-IV): sequencing the most valuable type-strain genomes for metagenomic binning, comparative biology and taxonomic classification.</title>
        <authorList>
            <person name="Goeker M."/>
        </authorList>
    </citation>
    <scope>NUCLEOTIDE SEQUENCE [LARGE SCALE GENOMIC DNA]</scope>
    <source>
        <strain evidence="3 4">DSM 19562</strain>
    </source>
</reference>
<feature type="compositionally biased region" description="Basic and acidic residues" evidence="2">
    <location>
        <begin position="86"/>
        <end position="97"/>
    </location>
</feature>
<dbReference type="Pfam" id="PF01969">
    <property type="entry name" value="Ni_insertion"/>
    <property type="match status" value="1"/>
</dbReference>
<evidence type="ECO:0000256" key="1">
    <source>
        <dbReference type="ARBA" id="ARBA00022596"/>
    </source>
</evidence>
<feature type="compositionally biased region" description="Basic residues" evidence="2">
    <location>
        <begin position="98"/>
        <end position="107"/>
    </location>
</feature>
<dbReference type="PANTHER" id="PTHR36566">
    <property type="entry name" value="NICKEL INSERTION PROTEIN-RELATED"/>
    <property type="match status" value="1"/>
</dbReference>
<keyword evidence="1" id="KW-0533">Nickel</keyword>
<evidence type="ECO:0000313" key="3">
    <source>
        <dbReference type="EMBL" id="MDQ0442799.1"/>
    </source>
</evidence>
<organism evidence="3 4">
    <name type="scientific">Methylobacterium persicinum</name>
    <dbReference type="NCBI Taxonomy" id="374426"/>
    <lineage>
        <taxon>Bacteria</taxon>
        <taxon>Pseudomonadati</taxon>
        <taxon>Pseudomonadota</taxon>
        <taxon>Alphaproteobacteria</taxon>
        <taxon>Hyphomicrobiales</taxon>
        <taxon>Methylobacteriaceae</taxon>
        <taxon>Methylobacterium</taxon>
    </lineage>
</organism>
<protein>
    <submittedName>
        <fullName evidence="3">Uncharacterized protein (TIGR00299 family) protein</fullName>
    </submittedName>
</protein>
<feature type="region of interest" description="Disordered" evidence="2">
    <location>
        <begin position="86"/>
        <end position="138"/>
    </location>
</feature>
<sequence length="462" mass="48971">MSRSPAPDCALASVTMQIHFDALGGVAGDMVVAALLDAFPDHEAGVARSVRAALRKAAPEAAEGTVCTLAAHSDGILTGRRFKVTRDGKPAEENGPRHHEHAHHHDHGRHDHGHDDHGHDHGHHHDHAPHDHARHGHRHWSGIRQGLTRADLAPDVAHHALAIFGHLAEAEARVHGIPVDEVAFHEVGAWDSIADIVAAAHLAAALKPTAWTVSALPLGGGRVRTQHGPLPVPAPATALLLDGFAMIDDGIQGERITPTGAAILRHLCHGAAQPTGARVLQRTGTGFGTKTLPGISNCLRVLAFDEGEVAAPRAGRRDIGVVEFEVDDQTAEDLAQGLDRIRAHGDVLDVVQMPAFGKKGRMTTHVRVLARAGSVEAAIEACFRETTTIGLRYRIEAGIALPRESVTVAAEGREVRVKTVARPGGPTAKAEADDALAGEDHAARARLRRAAERIALERGGKE</sequence>
<dbReference type="PANTHER" id="PTHR36566:SF1">
    <property type="entry name" value="PYRIDINIUM-3,5-BISTHIOCARBOXYLIC ACID MONONUCLEOTIDE NICKEL INSERTION PROTEIN"/>
    <property type="match status" value="1"/>
</dbReference>
<gene>
    <name evidence="3" type="ORF">QO016_002296</name>
</gene>
<feature type="compositionally biased region" description="Basic residues" evidence="2">
    <location>
        <begin position="120"/>
        <end position="138"/>
    </location>
</feature>
<dbReference type="Gene3D" id="3.30.70.1380">
    <property type="entry name" value="Transcriptional regulatory protein pf0864 domain like"/>
    <property type="match status" value="1"/>
</dbReference>
<name>A0ABU0HMT6_9HYPH</name>
<proteinExistence type="predicted"/>
<comment type="caution">
    <text evidence="3">The sequence shown here is derived from an EMBL/GenBank/DDBJ whole genome shotgun (WGS) entry which is preliminary data.</text>
</comment>
<evidence type="ECO:0000256" key="2">
    <source>
        <dbReference type="SAM" id="MobiDB-lite"/>
    </source>
</evidence>